<gene>
    <name evidence="18" type="ORF">VPR01S_11_01760</name>
</gene>
<dbReference type="Pfam" id="PF00512">
    <property type="entry name" value="HisKA"/>
    <property type="match status" value="1"/>
</dbReference>
<dbReference type="GO" id="GO:0005524">
    <property type="term" value="F:ATP binding"/>
    <property type="evidence" value="ECO:0007669"/>
    <property type="project" value="UniProtKB-KW"/>
</dbReference>
<sequence length="649" mass="72840">MGQKLRRPRRLGIDKQLVFVTILVSCIFALFNASASFYLDYKHELKELSQNMALIKDSYLSSISSSLWVEDRDQLATQAQGILQHPDVAYIEVNDSFGTTITFGERVTGRKIENSWPITHNLGKNTYDLGTLLVQIDMTSVYASLVRKFWIQTLITVLETFSLVAALLFIILKLIIHPISELTQAMGDFRGGPTPSAIPPPKRLFKDELTTLTEKYNVCVERLESNYNDLILAKQKAEVANQKKSEFLANMSHEIRTPMNGIVGISALLQELDATSKQKEYLEVLNTSSNNLLDVINDILDFSKIEAGRLELEHIPIALHELIRKQAGVFKVKAQEKNLLFECIIDPTIPTSIIGDPTRLKQVLNNLLGNAIKFTHNGYVQFEARLLYTDEQQERLRFEVRDTGIGIDKNNIDVIFDKFQQADGSTTRQYGGTGLGLAISRNIVSKMGGELSVVSELGLGSCFYFEIPLQRASEMNAPEEPNAGQVFTFPRNSMLNSAEASAEVTISPIRMLVVEDTQVNQKVVKIMLNNMGISVDVAENGQIALERCHDQLYDAILMDCQMPVMDGYEATQRIRAECEWAEHIPIIALTANIIHEDKQRCFDVGMNDFLSKPVTPAKLKSLLIKHVPSLENLVEADKPDDRAQRSDRS</sequence>
<dbReference type="CDD" id="cd17546">
    <property type="entry name" value="REC_hyHK_CKI1_RcsC-like"/>
    <property type="match status" value="1"/>
</dbReference>
<dbReference type="FunFam" id="3.30.565.10:FF:000010">
    <property type="entry name" value="Sensor histidine kinase RcsC"/>
    <property type="match status" value="1"/>
</dbReference>
<dbReference type="CDD" id="cd16922">
    <property type="entry name" value="HATPase_EvgS-ArcB-TorS-like"/>
    <property type="match status" value="1"/>
</dbReference>
<dbReference type="InterPro" id="IPR004358">
    <property type="entry name" value="Sig_transdc_His_kin-like_C"/>
</dbReference>
<dbReference type="AlphaFoldDB" id="U3A4B1"/>
<evidence type="ECO:0000256" key="3">
    <source>
        <dbReference type="ARBA" id="ARBA00012438"/>
    </source>
</evidence>
<dbReference type="EMBL" id="BATJ01000011">
    <property type="protein sequence ID" value="GAD68182.1"/>
    <property type="molecule type" value="Genomic_DNA"/>
</dbReference>
<dbReference type="InterPro" id="IPR003661">
    <property type="entry name" value="HisK_dim/P_dom"/>
</dbReference>
<keyword evidence="6" id="KW-0547">Nucleotide-binding</keyword>
<dbReference type="SMART" id="SM00387">
    <property type="entry name" value="HATPase_c"/>
    <property type="match status" value="1"/>
</dbReference>
<dbReference type="PROSITE" id="PS50109">
    <property type="entry name" value="HIS_KIN"/>
    <property type="match status" value="1"/>
</dbReference>
<dbReference type="PANTHER" id="PTHR45339:SF1">
    <property type="entry name" value="HYBRID SIGNAL TRANSDUCTION HISTIDINE KINASE J"/>
    <property type="match status" value="1"/>
</dbReference>
<dbReference type="GO" id="GO:0016020">
    <property type="term" value="C:membrane"/>
    <property type="evidence" value="ECO:0007669"/>
    <property type="project" value="UniProtKB-SubCell"/>
</dbReference>
<evidence type="ECO:0000256" key="14">
    <source>
        <dbReference type="SAM" id="Phobius"/>
    </source>
</evidence>
<keyword evidence="5" id="KW-0808">Transferase</keyword>
<dbReference type="Gene3D" id="3.30.565.10">
    <property type="entry name" value="Histidine kinase-like ATPase, C-terminal domain"/>
    <property type="match status" value="1"/>
</dbReference>
<evidence type="ECO:0000313" key="18">
    <source>
        <dbReference type="EMBL" id="GAD68182.1"/>
    </source>
</evidence>
<dbReference type="Pfam" id="PF17149">
    <property type="entry name" value="CHASE5"/>
    <property type="match status" value="1"/>
</dbReference>
<dbReference type="InterPro" id="IPR001789">
    <property type="entry name" value="Sig_transdc_resp-reg_receiver"/>
</dbReference>
<dbReference type="InterPro" id="IPR005467">
    <property type="entry name" value="His_kinase_dom"/>
</dbReference>
<evidence type="ECO:0000259" key="16">
    <source>
        <dbReference type="PROSITE" id="PS50110"/>
    </source>
</evidence>
<evidence type="ECO:0000256" key="1">
    <source>
        <dbReference type="ARBA" id="ARBA00000085"/>
    </source>
</evidence>
<keyword evidence="7" id="KW-0418">Kinase</keyword>
<dbReference type="PROSITE" id="PS50885">
    <property type="entry name" value="HAMP"/>
    <property type="match status" value="1"/>
</dbReference>
<dbReference type="PROSITE" id="PS51257">
    <property type="entry name" value="PROKAR_LIPOPROTEIN"/>
    <property type="match status" value="1"/>
</dbReference>
<dbReference type="SUPFAM" id="SSF55874">
    <property type="entry name" value="ATPase domain of HSP90 chaperone/DNA topoisomerase II/histidine kinase"/>
    <property type="match status" value="1"/>
</dbReference>
<dbReference type="GO" id="GO:0000155">
    <property type="term" value="F:phosphorelay sensor kinase activity"/>
    <property type="evidence" value="ECO:0007669"/>
    <property type="project" value="InterPro"/>
</dbReference>
<comment type="subunit">
    <text evidence="11">At low DSF concentrations, interacts with RpfF.</text>
</comment>
<evidence type="ECO:0000256" key="5">
    <source>
        <dbReference type="ARBA" id="ARBA00022679"/>
    </source>
</evidence>
<dbReference type="GO" id="GO:0016787">
    <property type="term" value="F:hydrolase activity"/>
    <property type="evidence" value="ECO:0007669"/>
    <property type="project" value="UniProtKB-KW"/>
</dbReference>
<evidence type="ECO:0000259" key="17">
    <source>
        <dbReference type="PROSITE" id="PS50885"/>
    </source>
</evidence>
<dbReference type="Pfam" id="PF00072">
    <property type="entry name" value="Response_reg"/>
    <property type="match status" value="1"/>
</dbReference>
<comment type="catalytic activity">
    <reaction evidence="1">
        <text>ATP + protein L-histidine = ADP + protein N-phospho-L-histidine.</text>
        <dbReference type="EC" id="2.7.13.3"/>
    </reaction>
</comment>
<evidence type="ECO:0000259" key="15">
    <source>
        <dbReference type="PROSITE" id="PS50109"/>
    </source>
</evidence>
<dbReference type="SMART" id="SM00388">
    <property type="entry name" value="HisKA"/>
    <property type="match status" value="1"/>
</dbReference>
<reference evidence="18 19" key="1">
    <citation type="submission" date="2013-09" db="EMBL/GenBank/DDBJ databases">
        <title>Whole genome shotgun sequence of Vibrio proteolyticus NBRC 13287.</title>
        <authorList>
            <person name="Isaki S."/>
            <person name="Hosoyama A."/>
            <person name="Numata M."/>
            <person name="Hashimoto M."/>
            <person name="Hosoyama Y."/>
            <person name="Tsuchikane K."/>
            <person name="Noguchi M."/>
            <person name="Hirakata S."/>
            <person name="Ichikawa N."/>
            <person name="Ohji S."/>
            <person name="Yamazoe A."/>
            <person name="Fujita N."/>
        </authorList>
    </citation>
    <scope>NUCLEOTIDE SEQUENCE [LARGE SCALE GENOMIC DNA]</scope>
    <source>
        <strain evidence="18 19">NBRC 13287</strain>
    </source>
</reference>
<evidence type="ECO:0000256" key="9">
    <source>
        <dbReference type="ARBA" id="ARBA00022840"/>
    </source>
</evidence>
<dbReference type="Gene3D" id="1.10.287.130">
    <property type="match status" value="1"/>
</dbReference>
<comment type="subcellular location">
    <subcellularLocation>
        <location evidence="2">Membrane</location>
    </subcellularLocation>
</comment>
<dbReference type="Gene3D" id="6.10.340.10">
    <property type="match status" value="1"/>
</dbReference>
<dbReference type="EC" id="2.7.13.3" evidence="3"/>
<evidence type="ECO:0000256" key="8">
    <source>
        <dbReference type="ARBA" id="ARBA00022801"/>
    </source>
</evidence>
<evidence type="ECO:0000256" key="10">
    <source>
        <dbReference type="ARBA" id="ARBA00023012"/>
    </source>
</evidence>
<organism evidence="18 19">
    <name type="scientific">Vibrio proteolyticus NBRC 13287</name>
    <dbReference type="NCBI Taxonomy" id="1219065"/>
    <lineage>
        <taxon>Bacteria</taxon>
        <taxon>Pseudomonadati</taxon>
        <taxon>Pseudomonadota</taxon>
        <taxon>Gammaproteobacteria</taxon>
        <taxon>Vibrionales</taxon>
        <taxon>Vibrionaceae</taxon>
        <taxon>Vibrio</taxon>
    </lineage>
</organism>
<keyword evidence="14" id="KW-0472">Membrane</keyword>
<evidence type="ECO:0000256" key="12">
    <source>
        <dbReference type="ARBA" id="ARBA00068150"/>
    </source>
</evidence>
<name>U3A4B1_VIBPR</name>
<dbReference type="InterPro" id="IPR036890">
    <property type="entry name" value="HATPase_C_sf"/>
</dbReference>
<evidence type="ECO:0000256" key="2">
    <source>
        <dbReference type="ARBA" id="ARBA00004370"/>
    </source>
</evidence>
<evidence type="ECO:0000256" key="4">
    <source>
        <dbReference type="ARBA" id="ARBA00022553"/>
    </source>
</evidence>
<keyword evidence="9" id="KW-0067">ATP-binding</keyword>
<dbReference type="CDD" id="cd00082">
    <property type="entry name" value="HisKA"/>
    <property type="match status" value="1"/>
</dbReference>
<dbReference type="Pfam" id="PF02518">
    <property type="entry name" value="HATPase_c"/>
    <property type="match status" value="1"/>
</dbReference>
<keyword evidence="14" id="KW-0812">Transmembrane</keyword>
<keyword evidence="19" id="KW-1185">Reference proteome</keyword>
<dbReference type="PANTHER" id="PTHR45339">
    <property type="entry name" value="HYBRID SIGNAL TRANSDUCTION HISTIDINE KINASE J"/>
    <property type="match status" value="1"/>
</dbReference>
<feature type="modified residue" description="4-aspartylphosphate" evidence="13">
    <location>
        <position position="559"/>
    </location>
</feature>
<feature type="domain" description="Response regulatory" evidence="16">
    <location>
        <begin position="510"/>
        <end position="627"/>
    </location>
</feature>
<dbReference type="FunFam" id="1.10.287.130:FF:000002">
    <property type="entry name" value="Two-component osmosensing histidine kinase"/>
    <property type="match status" value="1"/>
</dbReference>
<evidence type="ECO:0000256" key="6">
    <source>
        <dbReference type="ARBA" id="ARBA00022741"/>
    </source>
</evidence>
<dbReference type="STRING" id="1219065.VPR01S_11_01760"/>
<proteinExistence type="predicted"/>
<dbReference type="InterPro" id="IPR003660">
    <property type="entry name" value="HAMP_dom"/>
</dbReference>
<evidence type="ECO:0000256" key="7">
    <source>
        <dbReference type="ARBA" id="ARBA00022777"/>
    </source>
</evidence>
<evidence type="ECO:0000256" key="13">
    <source>
        <dbReference type="PROSITE-ProRule" id="PRU00169"/>
    </source>
</evidence>
<dbReference type="InterPro" id="IPR036097">
    <property type="entry name" value="HisK_dim/P_sf"/>
</dbReference>
<dbReference type="InterPro" id="IPR033414">
    <property type="entry name" value="Sensor_dom"/>
</dbReference>
<dbReference type="PRINTS" id="PR00344">
    <property type="entry name" value="BCTRLSENSOR"/>
</dbReference>
<dbReference type="eggNOG" id="COG2205">
    <property type="taxonomic scope" value="Bacteria"/>
</dbReference>
<feature type="domain" description="Histidine kinase" evidence="15">
    <location>
        <begin position="250"/>
        <end position="471"/>
    </location>
</feature>
<dbReference type="InterPro" id="IPR003594">
    <property type="entry name" value="HATPase_dom"/>
</dbReference>
<keyword evidence="10" id="KW-0902">Two-component regulatory system</keyword>
<keyword evidence="8" id="KW-0378">Hydrolase</keyword>
<accession>U3A4B1</accession>
<dbReference type="SUPFAM" id="SSF47384">
    <property type="entry name" value="Homodimeric domain of signal transducing histidine kinase"/>
    <property type="match status" value="1"/>
</dbReference>
<feature type="transmembrane region" description="Helical" evidence="14">
    <location>
        <begin position="16"/>
        <end position="39"/>
    </location>
</feature>
<dbReference type="RefSeq" id="WP_021706153.1">
    <property type="nucleotide sequence ID" value="NZ_BATJ01000011.1"/>
</dbReference>
<evidence type="ECO:0000256" key="11">
    <source>
        <dbReference type="ARBA" id="ARBA00064003"/>
    </source>
</evidence>
<protein>
    <recommendedName>
        <fullName evidence="12">Sensory/regulatory protein RpfC</fullName>
        <ecNumber evidence="3">2.7.13.3</ecNumber>
    </recommendedName>
</protein>
<dbReference type="SUPFAM" id="SSF52172">
    <property type="entry name" value="CheY-like"/>
    <property type="match status" value="1"/>
</dbReference>
<evidence type="ECO:0000313" key="19">
    <source>
        <dbReference type="Proteomes" id="UP000016570"/>
    </source>
</evidence>
<keyword evidence="4 13" id="KW-0597">Phosphoprotein</keyword>
<feature type="domain" description="HAMP" evidence="17">
    <location>
        <begin position="173"/>
        <end position="228"/>
    </location>
</feature>
<dbReference type="Proteomes" id="UP000016570">
    <property type="component" value="Unassembled WGS sequence"/>
</dbReference>
<dbReference type="InterPro" id="IPR011006">
    <property type="entry name" value="CheY-like_superfamily"/>
</dbReference>
<comment type="caution">
    <text evidence="18">The sequence shown here is derived from an EMBL/GenBank/DDBJ whole genome shotgun (WGS) entry which is preliminary data.</text>
</comment>
<keyword evidence="14" id="KW-1133">Transmembrane helix</keyword>
<dbReference type="SMART" id="SM00448">
    <property type="entry name" value="REC"/>
    <property type="match status" value="1"/>
</dbReference>
<dbReference type="PROSITE" id="PS50110">
    <property type="entry name" value="RESPONSE_REGULATORY"/>
    <property type="match status" value="1"/>
</dbReference>
<dbReference type="Gene3D" id="3.40.50.2300">
    <property type="match status" value="1"/>
</dbReference>